<sequence length="308" mass="34419">MIRSSIATVLKGSPAFVPRLVRCSHSHSHSAGPTSSSDDELQHFNELAKSWWDVAGPQRILHKMNLLRMDFIQETLRNHVPIPEESDVFVPGFSLDLLPKEISSQVVTEQEVFRDTHLRSQKLKAMDIGCGGGILTESLARLPFVESVKGIDLAPGVLEAANAHKALDPMVDSKITYKLQPVEQEQEQYDIVTMMEMLEHVDYPAEVLSAALQRVKPGGWLFLSTINRDLISYFTTILVAEHLIRIVPVGTHSYEKYINASELVEWVKQRPGYEVVGVKGCMYLPFKGWVFCGDGNTGNYVAAVRRSA</sequence>
<feature type="binding site" evidence="5">
    <location>
        <position position="129"/>
    </location>
    <ligand>
        <name>S-adenosyl-L-methionine</name>
        <dbReference type="ChEBI" id="CHEBI:59789"/>
    </ligand>
</feature>
<evidence type="ECO:0000313" key="6">
    <source>
        <dbReference type="EMBL" id="CDR37757.1"/>
    </source>
</evidence>
<dbReference type="CDD" id="cd02440">
    <property type="entry name" value="AdoMet_MTases"/>
    <property type="match status" value="1"/>
</dbReference>
<evidence type="ECO:0000256" key="5">
    <source>
        <dbReference type="HAMAP-Rule" id="MF_03190"/>
    </source>
</evidence>
<organism evidence="6">
    <name type="scientific">Cyberlindnera fabianii</name>
    <name type="common">Yeast</name>
    <name type="synonym">Hansenula fabianii</name>
    <dbReference type="NCBI Taxonomy" id="36022"/>
    <lineage>
        <taxon>Eukaryota</taxon>
        <taxon>Fungi</taxon>
        <taxon>Dikarya</taxon>
        <taxon>Ascomycota</taxon>
        <taxon>Saccharomycotina</taxon>
        <taxon>Saccharomycetes</taxon>
        <taxon>Phaffomycetales</taxon>
        <taxon>Phaffomycetaceae</taxon>
        <taxon>Cyberlindnera</taxon>
    </lineage>
</organism>
<keyword evidence="5" id="KW-0472">Membrane</keyword>
<feature type="binding site" evidence="5">
    <location>
        <position position="199"/>
    </location>
    <ligand>
        <name>Mg(2+)</name>
        <dbReference type="ChEBI" id="CHEBI:18420"/>
    </ligand>
</feature>
<comment type="catalytic activity">
    <reaction evidence="5">
        <text>a 3,4-dihydroxy-5-(all-trans-polyprenyl)benzoate + S-adenosyl-L-methionine = a 4-hydroxy-3-methoxy-5-(all-trans-polyprenyl)benzoate + S-adenosyl-L-homocysteine + H(+)</text>
        <dbReference type="Rhea" id="RHEA:44452"/>
        <dbReference type="Rhea" id="RHEA-COMP:10930"/>
        <dbReference type="Rhea" id="RHEA-COMP:10931"/>
        <dbReference type="ChEBI" id="CHEBI:15378"/>
        <dbReference type="ChEBI" id="CHEBI:57856"/>
        <dbReference type="ChEBI" id="CHEBI:59789"/>
        <dbReference type="ChEBI" id="CHEBI:64694"/>
        <dbReference type="ChEBI" id="CHEBI:84443"/>
        <dbReference type="EC" id="2.1.1.114"/>
    </reaction>
</comment>
<keyword evidence="2 5" id="KW-0808">Transferase</keyword>
<feature type="binding site" evidence="5">
    <location>
        <position position="152"/>
    </location>
    <ligand>
        <name>S-adenosyl-L-methionine</name>
        <dbReference type="ChEBI" id="CHEBI:59789"/>
    </ligand>
</feature>
<protein>
    <recommendedName>
        <fullName evidence="5">Ubiquinone biosynthesis O-methyltransferase, mitochondrial</fullName>
    </recommendedName>
    <alternativeName>
        <fullName evidence="5">3,4-dihydroxy-5-hexaprenylbenzoate methyltransferase</fullName>
    </alternativeName>
    <alternativeName>
        <fullName evidence="5">3-demethylubiquinol 3-O-methyltransferase</fullName>
    </alternativeName>
    <alternativeName>
        <fullName evidence="5">3-demethylubiquinone 3-O-methyltransferase</fullName>
    </alternativeName>
    <alternativeName>
        <fullName evidence="5">3-demethylubiquinone-6 3-O-methyltransferase</fullName>
    </alternativeName>
    <alternativeName>
        <fullName evidence="5">Hexaprenyldihydroxybenzoate methyltransferase</fullName>
    </alternativeName>
    <alternativeName>
        <fullName evidence="5">Polyprenyldihydroxybenzoate methyltransferase</fullName>
        <shortName evidence="5">DHHB methyltransferase</shortName>
        <shortName evidence="5">DHHB-MT</shortName>
        <shortName evidence="5">DHHB-MTase</shortName>
        <ecNumber evidence="5">2.1.1.-</ecNumber>
        <ecNumber evidence="5">2.1.1.114</ecNumber>
        <ecNumber evidence="5">2.1.1.64</ecNumber>
    </alternativeName>
</protein>
<dbReference type="GO" id="GO:0120537">
    <property type="term" value="F:3-demethylubiquinone 3-O-methyltransferase activity"/>
    <property type="evidence" value="ECO:0007669"/>
    <property type="project" value="RHEA"/>
</dbReference>
<dbReference type="Gene3D" id="3.40.50.150">
    <property type="entry name" value="Vaccinia Virus protein VP39"/>
    <property type="match status" value="1"/>
</dbReference>
<dbReference type="NCBIfam" id="TIGR01983">
    <property type="entry name" value="UbiG"/>
    <property type="match status" value="1"/>
</dbReference>
<feature type="binding site" evidence="5">
    <location>
        <position position="196"/>
    </location>
    <ligand>
        <name>Mg(2+)</name>
        <dbReference type="ChEBI" id="CHEBI:18420"/>
    </ligand>
</feature>
<dbReference type="EC" id="2.1.1.114" evidence="5"/>
<proteinExistence type="inferred from homology"/>
<dbReference type="OrthoDB" id="3265906at2759"/>
<keyword evidence="4 5" id="KW-0949">S-adenosyl-L-methionine</keyword>
<comment type="similarity">
    <text evidence="5">Belongs to the class I-like SAM-binding methyltransferase superfamily. UbiG/COQ3 family.</text>
</comment>
<evidence type="ECO:0000256" key="4">
    <source>
        <dbReference type="ARBA" id="ARBA00022691"/>
    </source>
</evidence>
<evidence type="ECO:0000256" key="2">
    <source>
        <dbReference type="ARBA" id="ARBA00022679"/>
    </source>
</evidence>
<dbReference type="EC" id="2.1.1.64" evidence="5"/>
<dbReference type="GO" id="GO:0061542">
    <property type="term" value="F:3-demethylubiquinol 3-O-methyltransferase activity"/>
    <property type="evidence" value="ECO:0007669"/>
    <property type="project" value="UniProtKB-UniRule"/>
</dbReference>
<keyword evidence="1 5" id="KW-0489">Methyltransferase</keyword>
<dbReference type="PANTHER" id="PTHR43464">
    <property type="entry name" value="METHYLTRANSFERASE"/>
    <property type="match status" value="1"/>
</dbReference>
<comment type="subunit">
    <text evidence="5">Component of a multi-subunit COQ enzyme complex, composed of at least COQ3, COQ4, COQ5, COQ6, COQ7 and COQ9.</text>
</comment>
<dbReference type="EMBL" id="LK052886">
    <property type="protein sequence ID" value="CDR37757.1"/>
    <property type="molecule type" value="Genomic_DNA"/>
</dbReference>
<dbReference type="EC" id="2.1.1.-" evidence="5"/>
<dbReference type="UniPathway" id="UPA00232"/>
<comment type="pathway">
    <text evidence="5">Cofactor biosynthesis; ubiquinone biosynthesis.</text>
</comment>
<comment type="subcellular location">
    <subcellularLocation>
        <location evidence="5">Mitochondrion inner membrane</location>
        <topology evidence="5">Peripheral membrane protein</topology>
        <orientation evidence="5">Matrix side</orientation>
    </subcellularLocation>
</comment>
<feature type="binding site" evidence="5">
    <location>
        <position position="200"/>
    </location>
    <ligand>
        <name>Mg(2+)</name>
        <dbReference type="ChEBI" id="CHEBI:18420"/>
    </ligand>
</feature>
<keyword evidence="5" id="KW-0479">Metal-binding</keyword>
<dbReference type="GO" id="GO:0031314">
    <property type="term" value="C:extrinsic component of mitochondrial inner membrane"/>
    <property type="evidence" value="ECO:0007669"/>
    <property type="project" value="UniProtKB-UniRule"/>
</dbReference>
<gene>
    <name evidence="5" type="primary">COQ3</name>
    <name evidence="6" type="ORF">CYFA0S_01e16512g</name>
</gene>
<reference evidence="6" key="1">
    <citation type="journal article" date="2014" name="Genome Announc.">
        <title>Genome sequence of the yeast Cyberlindnera fabianii (Hansenula fabianii).</title>
        <authorList>
            <person name="Freel K.C."/>
            <person name="Sarilar V."/>
            <person name="Neuveglise C."/>
            <person name="Devillers H."/>
            <person name="Friedrich A."/>
            <person name="Schacherer J."/>
        </authorList>
    </citation>
    <scope>NUCLEOTIDE SEQUENCE</scope>
    <source>
        <strain evidence="6">YJS4271</strain>
    </source>
</reference>
<dbReference type="InterPro" id="IPR029063">
    <property type="entry name" value="SAM-dependent_MTases_sf"/>
</dbReference>
<keyword evidence="3 5" id="KW-0831">Ubiquinone biosynthesis</keyword>
<dbReference type="HAMAP" id="MF_00472">
    <property type="entry name" value="UbiG"/>
    <property type="match status" value="1"/>
</dbReference>
<dbReference type="GO" id="GO:0010420">
    <property type="term" value="F:polyprenyldihydroxybenzoate methyltransferase activity"/>
    <property type="evidence" value="ECO:0007669"/>
    <property type="project" value="UniProtKB-UniRule"/>
</dbReference>
<dbReference type="InterPro" id="IPR010233">
    <property type="entry name" value="UbiG_MeTrfase"/>
</dbReference>
<name>A0A061AJI8_CYBFA</name>
<evidence type="ECO:0000256" key="3">
    <source>
        <dbReference type="ARBA" id="ARBA00022688"/>
    </source>
</evidence>
<keyword evidence="5" id="KW-0999">Mitochondrion inner membrane</keyword>
<feature type="binding site" evidence="5">
    <location>
        <position position="195"/>
    </location>
    <ligand>
        <name>S-adenosyl-L-methionine</name>
        <dbReference type="ChEBI" id="CHEBI:59789"/>
    </ligand>
</feature>
<comment type="function">
    <text evidence="5">O-methyltransferase required for two non-consecutive steps during ubiquinone biosynthesis. Catalyzes the 2 O-methylation of 3,4-dihydroxy-5-(all-trans-polyprenyl)benzoic acid into 4-hydroxy-3-methoxy-5-(all-trans-polyprenyl)benzoic acid. Also catalyzes the last step of ubiquinone biosynthesis by mediating methylation of 3-demethylubiquinone into ubiquinone. Also able to mediate the methylation of 3-demethylubiquinol into ubiquinol.</text>
</comment>
<evidence type="ECO:0000256" key="1">
    <source>
        <dbReference type="ARBA" id="ARBA00022603"/>
    </source>
</evidence>
<dbReference type="GO" id="GO:0046872">
    <property type="term" value="F:metal ion binding"/>
    <property type="evidence" value="ECO:0007669"/>
    <property type="project" value="UniProtKB-KW"/>
</dbReference>
<dbReference type="PhylomeDB" id="A0A061AJI8"/>
<accession>A0A061AJI8</accession>
<dbReference type="VEuPathDB" id="FungiDB:BON22_1647"/>
<dbReference type="PANTHER" id="PTHR43464:SF19">
    <property type="entry name" value="UBIQUINONE BIOSYNTHESIS O-METHYLTRANSFERASE, MITOCHONDRIAL"/>
    <property type="match status" value="1"/>
</dbReference>
<comment type="catalytic activity">
    <reaction evidence="5">
        <text>a 3-demethylubiquinol + S-adenosyl-L-methionine = a ubiquinol + S-adenosyl-L-homocysteine + H(+)</text>
        <dbReference type="Rhea" id="RHEA:44380"/>
        <dbReference type="Rhea" id="RHEA-COMP:9566"/>
        <dbReference type="Rhea" id="RHEA-COMP:10914"/>
        <dbReference type="ChEBI" id="CHEBI:15378"/>
        <dbReference type="ChEBI" id="CHEBI:17976"/>
        <dbReference type="ChEBI" id="CHEBI:57856"/>
        <dbReference type="ChEBI" id="CHEBI:59789"/>
        <dbReference type="ChEBI" id="CHEBI:84422"/>
        <dbReference type="EC" id="2.1.1.64"/>
    </reaction>
</comment>
<keyword evidence="5" id="KW-0496">Mitochondrion</keyword>
<comment type="cofactor">
    <cofactor evidence="5">
        <name>Mg(2+)</name>
        <dbReference type="ChEBI" id="CHEBI:18420"/>
    </cofactor>
</comment>
<dbReference type="GO" id="GO:0032259">
    <property type="term" value="P:methylation"/>
    <property type="evidence" value="ECO:0007669"/>
    <property type="project" value="UniProtKB-KW"/>
</dbReference>
<feature type="binding site" evidence="5">
    <location>
        <position position="68"/>
    </location>
    <ligand>
        <name>S-adenosyl-L-methionine</name>
        <dbReference type="ChEBI" id="CHEBI:59789"/>
    </ligand>
</feature>
<dbReference type="Pfam" id="PF13489">
    <property type="entry name" value="Methyltransf_23"/>
    <property type="match status" value="1"/>
</dbReference>
<dbReference type="AlphaFoldDB" id="A0A061AJI8"/>
<keyword evidence="5" id="KW-0460">Magnesium</keyword>
<comment type="catalytic activity">
    <reaction evidence="5">
        <text>a 3-demethylubiquinone + S-adenosyl-L-methionine = a ubiquinone + S-adenosyl-L-homocysteine</text>
        <dbReference type="Rhea" id="RHEA:81215"/>
        <dbReference type="Rhea" id="RHEA-COMP:9565"/>
        <dbReference type="Rhea" id="RHEA-COMP:19654"/>
        <dbReference type="ChEBI" id="CHEBI:16389"/>
        <dbReference type="ChEBI" id="CHEBI:57856"/>
        <dbReference type="ChEBI" id="CHEBI:59789"/>
        <dbReference type="ChEBI" id="CHEBI:231825"/>
    </reaction>
</comment>
<dbReference type="SUPFAM" id="SSF53335">
    <property type="entry name" value="S-adenosyl-L-methionine-dependent methyltransferases"/>
    <property type="match status" value="1"/>
</dbReference>